<dbReference type="OrthoDB" id="206969at2759"/>
<dbReference type="Pfam" id="PF10253">
    <property type="entry name" value="PRCC"/>
    <property type="match status" value="1"/>
</dbReference>
<dbReference type="AlphaFoldDB" id="A0A438BZ67"/>
<evidence type="ECO:0000313" key="1">
    <source>
        <dbReference type="EMBL" id="RVW16190.1"/>
    </source>
</evidence>
<comment type="caution">
    <text evidence="1">The sequence shown here is derived from an EMBL/GenBank/DDBJ whole genome shotgun (WGS) entry which is preliminary data.</text>
</comment>
<gene>
    <name evidence="1" type="ORF">CK203_074313</name>
</gene>
<evidence type="ECO:0008006" key="3">
    <source>
        <dbReference type="Google" id="ProtNLM"/>
    </source>
</evidence>
<dbReference type="InterPro" id="IPR018800">
    <property type="entry name" value="PRCC"/>
</dbReference>
<dbReference type="EMBL" id="QGNW01002590">
    <property type="protein sequence ID" value="RVW16190.1"/>
    <property type="molecule type" value="Genomic_DNA"/>
</dbReference>
<sequence>MKILALKWTWKGIGKGIAFCISKIALNIEVLVVDHWSFEEGQASTSPFKVSALFGSSIGEDLNCLLADESGKHPCQLVQHMEGEDGVENLDNDNWESRTLTLVEKMGGFPVSTKGKPTKLHKRKHQIGSLYFDMKQKEMELSERRAKGFLTKAETQAKYGW</sequence>
<dbReference type="PANTHER" id="PTHR13621:SF2">
    <property type="entry name" value="PROLINE-RICH PROTEIN PRCC"/>
    <property type="match status" value="1"/>
</dbReference>
<proteinExistence type="predicted"/>
<organism evidence="1 2">
    <name type="scientific">Vitis vinifera</name>
    <name type="common">Grape</name>
    <dbReference type="NCBI Taxonomy" id="29760"/>
    <lineage>
        <taxon>Eukaryota</taxon>
        <taxon>Viridiplantae</taxon>
        <taxon>Streptophyta</taxon>
        <taxon>Embryophyta</taxon>
        <taxon>Tracheophyta</taxon>
        <taxon>Spermatophyta</taxon>
        <taxon>Magnoliopsida</taxon>
        <taxon>eudicotyledons</taxon>
        <taxon>Gunneridae</taxon>
        <taxon>Pentapetalae</taxon>
        <taxon>rosids</taxon>
        <taxon>Vitales</taxon>
        <taxon>Vitaceae</taxon>
        <taxon>Viteae</taxon>
        <taxon>Vitis</taxon>
    </lineage>
</organism>
<accession>A0A438BZ67</accession>
<reference evidence="1 2" key="1">
    <citation type="journal article" date="2018" name="PLoS Genet.">
        <title>Population sequencing reveals clonal diversity and ancestral inbreeding in the grapevine cultivar Chardonnay.</title>
        <authorList>
            <person name="Roach M.J."/>
            <person name="Johnson D.L."/>
            <person name="Bohlmann J."/>
            <person name="van Vuuren H.J."/>
            <person name="Jones S.J."/>
            <person name="Pretorius I.S."/>
            <person name="Schmidt S.A."/>
            <person name="Borneman A.R."/>
        </authorList>
    </citation>
    <scope>NUCLEOTIDE SEQUENCE [LARGE SCALE GENOMIC DNA]</scope>
    <source>
        <strain evidence="2">cv. Chardonnay</strain>
        <tissue evidence="1">Leaf</tissue>
    </source>
</reference>
<protein>
    <recommendedName>
        <fullName evidence="3">Proline-rich protein PRCC</fullName>
    </recommendedName>
</protein>
<evidence type="ECO:0000313" key="2">
    <source>
        <dbReference type="Proteomes" id="UP000288805"/>
    </source>
</evidence>
<dbReference type="PANTHER" id="PTHR13621">
    <property type="entry name" value="PROLINE-RICH PROTEIN PRCC"/>
    <property type="match status" value="1"/>
</dbReference>
<name>A0A438BZ67_VITVI</name>
<dbReference type="Proteomes" id="UP000288805">
    <property type="component" value="Unassembled WGS sequence"/>
</dbReference>